<organism evidence="14 15">
    <name type="scientific">Pseudopedobacter beijingensis</name>
    <dbReference type="NCBI Taxonomy" id="1207056"/>
    <lineage>
        <taxon>Bacteria</taxon>
        <taxon>Pseudomonadati</taxon>
        <taxon>Bacteroidota</taxon>
        <taxon>Sphingobacteriia</taxon>
        <taxon>Sphingobacteriales</taxon>
        <taxon>Sphingobacteriaceae</taxon>
        <taxon>Pseudopedobacter</taxon>
    </lineage>
</organism>
<keyword evidence="7 12" id="KW-0521">NADP</keyword>
<keyword evidence="6 12" id="KW-0028">Amino-acid biosynthesis</keyword>
<evidence type="ECO:0000313" key="15">
    <source>
        <dbReference type="Proteomes" id="UP001597118"/>
    </source>
</evidence>
<comment type="function">
    <text evidence="12">Catalyzes the reversible NADPH-dependent reductive amination of L-2-amino-6-oxopimelate, the acyclic form of L-tetrahydrodipicolinate, to generate the meso compound, D,L-2,6-diaminopimelate.</text>
</comment>
<evidence type="ECO:0000256" key="6">
    <source>
        <dbReference type="ARBA" id="ARBA00022605"/>
    </source>
</evidence>
<evidence type="ECO:0000256" key="9">
    <source>
        <dbReference type="ARBA" id="ARBA00023002"/>
    </source>
</evidence>
<proteinExistence type="inferred from homology"/>
<feature type="domain" description="Meso-diaminopimelate D-dehydrogenase C-terminal" evidence="13">
    <location>
        <begin position="125"/>
        <end position="277"/>
    </location>
</feature>
<dbReference type="Gene3D" id="3.40.50.720">
    <property type="entry name" value="NAD(P)-binding Rossmann-like Domain"/>
    <property type="match status" value="1"/>
</dbReference>
<dbReference type="GO" id="GO:0047850">
    <property type="term" value="F:diaminopimelate dehydrogenase activity"/>
    <property type="evidence" value="ECO:0007669"/>
    <property type="project" value="UniProtKB-EC"/>
</dbReference>
<dbReference type="SUPFAM" id="SSF55347">
    <property type="entry name" value="Glyceraldehyde-3-phosphate dehydrogenase-like, C-terminal domain"/>
    <property type="match status" value="1"/>
</dbReference>
<dbReference type="Proteomes" id="UP001597118">
    <property type="component" value="Unassembled WGS sequence"/>
</dbReference>
<dbReference type="InterPro" id="IPR036291">
    <property type="entry name" value="NAD(P)-bd_dom_sf"/>
</dbReference>
<evidence type="ECO:0000256" key="10">
    <source>
        <dbReference type="ARBA" id="ARBA00023154"/>
    </source>
</evidence>
<evidence type="ECO:0000256" key="11">
    <source>
        <dbReference type="ARBA" id="ARBA00052023"/>
    </source>
</evidence>
<evidence type="ECO:0000256" key="3">
    <source>
        <dbReference type="ARBA" id="ARBA00011738"/>
    </source>
</evidence>
<dbReference type="Gene3D" id="3.30.360.10">
    <property type="entry name" value="Dihydrodipicolinate Reductase, domain 2"/>
    <property type="match status" value="1"/>
</dbReference>
<evidence type="ECO:0000313" key="14">
    <source>
        <dbReference type="EMBL" id="MFD1629702.1"/>
    </source>
</evidence>
<evidence type="ECO:0000256" key="4">
    <source>
        <dbReference type="ARBA" id="ARBA00012080"/>
    </source>
</evidence>
<evidence type="ECO:0000256" key="8">
    <source>
        <dbReference type="ARBA" id="ARBA00022915"/>
    </source>
</evidence>
<dbReference type="Pfam" id="PF16654">
    <property type="entry name" value="DAPDH_C"/>
    <property type="match status" value="1"/>
</dbReference>
<dbReference type="InterPro" id="IPR010190">
    <property type="entry name" value="Diaminopimelate_DH_Ddh"/>
</dbReference>
<dbReference type="SUPFAM" id="SSF51735">
    <property type="entry name" value="NAD(P)-binding Rossmann-fold domains"/>
    <property type="match status" value="1"/>
</dbReference>
<dbReference type="PIRSF" id="PIRSF025648">
    <property type="entry name" value="DDH"/>
    <property type="match status" value="1"/>
</dbReference>
<evidence type="ECO:0000256" key="7">
    <source>
        <dbReference type="ARBA" id="ARBA00022857"/>
    </source>
</evidence>
<dbReference type="NCBIfam" id="TIGR01921">
    <property type="entry name" value="DAP-DH"/>
    <property type="match status" value="1"/>
</dbReference>
<evidence type="ECO:0000256" key="5">
    <source>
        <dbReference type="ARBA" id="ARBA00021654"/>
    </source>
</evidence>
<evidence type="ECO:0000256" key="1">
    <source>
        <dbReference type="ARBA" id="ARBA00004896"/>
    </source>
</evidence>
<name>A0ABW4ICG3_9SPHI</name>
<sequence length="329" mass="35931">MENNAGNVLRIGIVGYGNLGRGVELSIRQNPDMELVAIFTRRDPSLLNIGPKAVSISKIEEYKGKIDVMILCGGSATDLPEQVLQISKMFNTVDSFDTHAKIPEYFENVDKVAKSSNTLSLISTGWDPGLFSIARLLGQSILPQGEEYTFWGKGLSQGHSDAIRRVAGVKNGVQYTIPLDSALERVRAGENPQLTTAEKHQRVCYVVANEGASVEEIETTIKTMPHYFDQYETTVHFISEEELKANHSTMPHGGTVFRTGTTGTDTKQRIEFSLALEDNPEFTSSVLVAYARAVAKMAANGQTGACTVFDIPLGCLSPKSAAELRRTLL</sequence>
<reference evidence="15" key="1">
    <citation type="journal article" date="2019" name="Int. J. Syst. Evol. Microbiol.">
        <title>The Global Catalogue of Microorganisms (GCM) 10K type strain sequencing project: providing services to taxonomists for standard genome sequencing and annotation.</title>
        <authorList>
            <consortium name="The Broad Institute Genomics Platform"/>
            <consortium name="The Broad Institute Genome Sequencing Center for Infectious Disease"/>
            <person name="Wu L."/>
            <person name="Ma J."/>
        </authorList>
    </citation>
    <scope>NUCLEOTIDE SEQUENCE [LARGE SCALE GENOMIC DNA]</scope>
    <source>
        <strain evidence="15">CCUG 53762</strain>
    </source>
</reference>
<gene>
    <name evidence="14" type="ORF">ACFSAH_07440</name>
</gene>
<dbReference type="RefSeq" id="WP_379662083.1">
    <property type="nucleotide sequence ID" value="NZ_JBHUDG010000006.1"/>
</dbReference>
<dbReference type="InterPro" id="IPR032094">
    <property type="entry name" value="Meso-DAP_DH_C"/>
</dbReference>
<comment type="catalytic activity">
    <reaction evidence="11 12">
        <text>meso-2,6-diaminopimelate + NADP(+) + H2O = (S)-2-amino-6-oxoheptanedioate + NH4(+) + NADPH + H(+)</text>
        <dbReference type="Rhea" id="RHEA:13561"/>
        <dbReference type="ChEBI" id="CHEBI:15377"/>
        <dbReference type="ChEBI" id="CHEBI:15378"/>
        <dbReference type="ChEBI" id="CHEBI:28938"/>
        <dbReference type="ChEBI" id="CHEBI:57783"/>
        <dbReference type="ChEBI" id="CHEBI:57791"/>
        <dbReference type="ChEBI" id="CHEBI:58349"/>
        <dbReference type="ChEBI" id="CHEBI:58556"/>
        <dbReference type="EC" id="1.4.1.16"/>
    </reaction>
</comment>
<evidence type="ECO:0000259" key="13">
    <source>
        <dbReference type="Pfam" id="PF16654"/>
    </source>
</evidence>
<dbReference type="EMBL" id="JBHUDG010000006">
    <property type="protein sequence ID" value="MFD1629702.1"/>
    <property type="molecule type" value="Genomic_DNA"/>
</dbReference>
<keyword evidence="8 12" id="KW-0220">Diaminopimelate biosynthesis</keyword>
<keyword evidence="15" id="KW-1185">Reference proteome</keyword>
<comment type="similarity">
    <text evidence="2 12">Belongs to the diaminopimelate dehydrogenase family.</text>
</comment>
<comment type="subunit">
    <text evidence="3 12">Homodimer.</text>
</comment>
<accession>A0ABW4ICG3</accession>
<comment type="caution">
    <text evidence="14">The sequence shown here is derived from an EMBL/GenBank/DDBJ whole genome shotgun (WGS) entry which is preliminary data.</text>
</comment>
<keyword evidence="10 12" id="KW-0457">Lysine biosynthesis</keyword>
<evidence type="ECO:0000256" key="2">
    <source>
        <dbReference type="ARBA" id="ARBA00007442"/>
    </source>
</evidence>
<keyword evidence="9 12" id="KW-0560">Oxidoreductase</keyword>
<comment type="pathway">
    <text evidence="1 12">Amino-acid biosynthesis; L-lysine biosynthesis via DAP pathway; DL-2,6-diaminopimelate from (S)-tetrahydrodipicolinate: step 1/1.</text>
</comment>
<dbReference type="EC" id="1.4.1.16" evidence="4 12"/>
<dbReference type="CDD" id="cd02270">
    <property type="entry name" value="meso-DAPDH_N"/>
    <property type="match status" value="1"/>
</dbReference>
<evidence type="ECO:0000256" key="12">
    <source>
        <dbReference type="PIRNR" id="PIRNR025648"/>
    </source>
</evidence>
<protein>
    <recommendedName>
        <fullName evidence="5 12">Meso-diaminopimelate D-dehydrogenase</fullName>
        <shortName evidence="12">DAPDH</shortName>
        <shortName evidence="12">Meso-DAP dehydrogenase</shortName>
        <ecNumber evidence="4 12">1.4.1.16</ecNumber>
    </recommendedName>
</protein>